<dbReference type="Gene3D" id="1.10.150.80">
    <property type="entry name" value="HRDC domain"/>
    <property type="match status" value="1"/>
</dbReference>
<proteinExistence type="predicted"/>
<keyword evidence="3" id="KW-1185">Reference proteome</keyword>
<dbReference type="Pfam" id="PF00570">
    <property type="entry name" value="HRDC"/>
    <property type="match status" value="1"/>
</dbReference>
<comment type="caution">
    <text evidence="2">The sequence shown here is derived from an EMBL/GenBank/DDBJ whole genome shotgun (WGS) entry which is preliminary data.</text>
</comment>
<name>A0ABT9AB38_9BACT</name>
<feature type="domain" description="HRDC" evidence="1">
    <location>
        <begin position="216"/>
        <end position="297"/>
    </location>
</feature>
<dbReference type="InterPro" id="IPR002562">
    <property type="entry name" value="3'-5'_exonuclease_dom"/>
</dbReference>
<dbReference type="EMBL" id="JAUQSX010000005">
    <property type="protein sequence ID" value="MDO7847061.1"/>
    <property type="molecule type" value="Genomic_DNA"/>
</dbReference>
<dbReference type="Proteomes" id="UP001167796">
    <property type="component" value="Unassembled WGS sequence"/>
</dbReference>
<dbReference type="RefSeq" id="WP_305011742.1">
    <property type="nucleotide sequence ID" value="NZ_JAUQSX010000005.1"/>
</dbReference>
<evidence type="ECO:0000313" key="3">
    <source>
        <dbReference type="Proteomes" id="UP001167796"/>
    </source>
</evidence>
<dbReference type="InterPro" id="IPR010997">
    <property type="entry name" value="HRDC-like_sf"/>
</dbReference>
<dbReference type="SMART" id="SM00474">
    <property type="entry name" value="35EXOc"/>
    <property type="match status" value="1"/>
</dbReference>
<sequence>MPTIHYLTTADAIATAAAHFATLPRIGIDLEFDDMRHRYGRHLALIQVFDGQQVYLIDPLPLPDMAADLEPLFAVLRDPAVAKVFHSCKSDILLLDEVFSVNCRNIVDTSVQFTLLAAEDNNISLGRLIQAELGFEVDKGEQKSNWLKRPLTEAQKEYAANDVLYLFELTDRLSARLLELGRADWAAQENLALEAVRYGRDDPRPWSRNAAKYKITPQEMPIFRELYLLRDAVARQLDRPPYHVLSNDKLAELTRSPIETVMQLRTANGLHPELKRSPYAEQLLAIGTTDLAPDAPLPADQRKFPFRRRLSGPAATRAEARETMLNAMKGHLATDHGSTMANMVLSNRLIADIIELGADAALRPWQQQLLRESAERHGESYEQIAAPFQVL</sequence>
<dbReference type="InterPro" id="IPR002121">
    <property type="entry name" value="HRDC_dom"/>
</dbReference>
<reference evidence="2" key="1">
    <citation type="submission" date="2023-07" db="EMBL/GenBank/DDBJ databases">
        <authorList>
            <person name="Kim M.K."/>
        </authorList>
    </citation>
    <scope>NUCLEOTIDE SEQUENCE</scope>
    <source>
        <strain evidence="2">M29</strain>
    </source>
</reference>
<dbReference type="InterPro" id="IPR051086">
    <property type="entry name" value="RNase_D-like"/>
</dbReference>
<dbReference type="PROSITE" id="PS50967">
    <property type="entry name" value="HRDC"/>
    <property type="match status" value="1"/>
</dbReference>
<dbReference type="Pfam" id="PF01612">
    <property type="entry name" value="DNA_pol_A_exo1"/>
    <property type="match status" value="1"/>
</dbReference>
<dbReference type="SUPFAM" id="SSF47819">
    <property type="entry name" value="HRDC-like"/>
    <property type="match status" value="1"/>
</dbReference>
<dbReference type="PANTHER" id="PTHR47649">
    <property type="entry name" value="RIBONUCLEASE D"/>
    <property type="match status" value="1"/>
</dbReference>
<dbReference type="SUPFAM" id="SSF53098">
    <property type="entry name" value="Ribonuclease H-like"/>
    <property type="match status" value="1"/>
</dbReference>
<evidence type="ECO:0000313" key="2">
    <source>
        <dbReference type="EMBL" id="MDO7847061.1"/>
    </source>
</evidence>
<accession>A0ABT9AB38</accession>
<dbReference type="PANTHER" id="PTHR47649:SF1">
    <property type="entry name" value="RIBONUCLEASE D"/>
    <property type="match status" value="1"/>
</dbReference>
<dbReference type="InterPro" id="IPR044876">
    <property type="entry name" value="HRDC_dom_sf"/>
</dbReference>
<organism evidence="2 3">
    <name type="scientific">Hymenobacter mellowenesis</name>
    <dbReference type="NCBI Taxonomy" id="3063995"/>
    <lineage>
        <taxon>Bacteria</taxon>
        <taxon>Pseudomonadati</taxon>
        <taxon>Bacteroidota</taxon>
        <taxon>Cytophagia</taxon>
        <taxon>Cytophagales</taxon>
        <taxon>Hymenobacteraceae</taxon>
        <taxon>Hymenobacter</taxon>
    </lineage>
</organism>
<gene>
    <name evidence="2" type="ORF">Q5H92_11880</name>
</gene>
<protein>
    <submittedName>
        <fullName evidence="2">HRDC domain-containing protein</fullName>
    </submittedName>
</protein>
<dbReference type="InterPro" id="IPR012337">
    <property type="entry name" value="RNaseH-like_sf"/>
</dbReference>
<dbReference type="CDD" id="cd06142">
    <property type="entry name" value="RNaseD_exo"/>
    <property type="match status" value="1"/>
</dbReference>
<evidence type="ECO:0000259" key="1">
    <source>
        <dbReference type="PROSITE" id="PS50967"/>
    </source>
</evidence>
<dbReference type="Gene3D" id="3.30.420.10">
    <property type="entry name" value="Ribonuclease H-like superfamily/Ribonuclease H"/>
    <property type="match status" value="1"/>
</dbReference>
<dbReference type="InterPro" id="IPR036397">
    <property type="entry name" value="RNaseH_sf"/>
</dbReference>